<comment type="caution">
    <text evidence="1">The sequence shown here is derived from an EMBL/GenBank/DDBJ whole genome shotgun (WGS) entry which is preliminary data.</text>
</comment>
<name>A0ABR7HKU7_9FIRM</name>
<accession>A0ABR7HKU7</accession>
<dbReference type="RefSeq" id="WP_022235303.1">
    <property type="nucleotide sequence ID" value="NZ_JACOPS010000002.1"/>
</dbReference>
<gene>
    <name evidence="1" type="ORF">H8R91_06175</name>
</gene>
<organism evidence="1 2">
    <name type="scientific">Ruminococcus intestinalis</name>
    <dbReference type="NCBI Taxonomy" id="2763066"/>
    <lineage>
        <taxon>Bacteria</taxon>
        <taxon>Bacillati</taxon>
        <taxon>Bacillota</taxon>
        <taxon>Clostridia</taxon>
        <taxon>Eubacteriales</taxon>
        <taxon>Oscillospiraceae</taxon>
        <taxon>Ruminococcus</taxon>
    </lineage>
</organism>
<proteinExistence type="predicted"/>
<dbReference type="Proteomes" id="UP000636755">
    <property type="component" value="Unassembled WGS sequence"/>
</dbReference>
<reference evidence="1 2" key="1">
    <citation type="submission" date="2020-08" db="EMBL/GenBank/DDBJ databases">
        <title>Genome public.</title>
        <authorList>
            <person name="Liu C."/>
            <person name="Sun Q."/>
        </authorList>
    </citation>
    <scope>NUCLEOTIDE SEQUENCE [LARGE SCALE GENOMIC DNA]</scope>
    <source>
        <strain evidence="1 2">NSJ-71</strain>
    </source>
</reference>
<dbReference type="EMBL" id="JACOPS010000002">
    <property type="protein sequence ID" value="MBC5728107.1"/>
    <property type="molecule type" value="Genomic_DNA"/>
</dbReference>
<keyword evidence="2" id="KW-1185">Reference proteome</keyword>
<evidence type="ECO:0000313" key="2">
    <source>
        <dbReference type="Proteomes" id="UP000636755"/>
    </source>
</evidence>
<sequence>MNINEVYLRIIETENDSDVVKLAKKEVMVIPILINAMLDENNCRAQNILIDLSEQTPLLVYPYFQYIIQALDRYDNFTAWNTWRIIANLLIVDYLEMWEEIKDKYFAAFNSENIAEILVVVSTAKFIIKYKPKDKEKITILASECVNNEFKICNEPAPHLNTVAKQAVDEFFNNL</sequence>
<evidence type="ECO:0000313" key="1">
    <source>
        <dbReference type="EMBL" id="MBC5728107.1"/>
    </source>
</evidence>
<protein>
    <submittedName>
        <fullName evidence="1">Uncharacterized protein</fullName>
    </submittedName>
</protein>